<keyword evidence="2" id="KW-1185">Reference proteome</keyword>
<proteinExistence type="predicted"/>
<sequence>MQDRPINEGGNAEARAVVNQPRYTSFRQLDTLFTRGETVFKMVRDFSQCAVRDLPTAVLRNLSNTNKISVMDIYDRPANEAFALLRSREIKAEEKQVSEQEACSLKNLQQTQWTLNPNEAVVVLTYNDRVVGVHPSSNNDNPPVS</sequence>
<name>A0ABV4WL14_9CYAN</name>
<protein>
    <submittedName>
        <fullName evidence="1">Uncharacterized protein</fullName>
    </submittedName>
</protein>
<dbReference type="RefSeq" id="WP_413277767.1">
    <property type="nucleotide sequence ID" value="NZ_JBHFNT010000106.1"/>
</dbReference>
<reference evidence="1 2" key="1">
    <citation type="submission" date="2024-09" db="EMBL/GenBank/DDBJ databases">
        <title>Floridaenema gen nov. (Aerosakkonemataceae, Aerosakkonematales ord. nov., Cyanobacteria) from benthic tropical and subtropical fresh waters, with the description of four new species.</title>
        <authorList>
            <person name="Moretto J.A."/>
            <person name="Berthold D.E."/>
            <person name="Lefler F.W."/>
            <person name="Huang I.-S."/>
            <person name="Laughinghouse H. IV."/>
        </authorList>
    </citation>
    <scope>NUCLEOTIDE SEQUENCE [LARGE SCALE GENOMIC DNA]</scope>
    <source>
        <strain evidence="1 2">BLCC-F167</strain>
    </source>
</reference>
<dbReference type="EMBL" id="JBHFNT010000106">
    <property type="protein sequence ID" value="MFB2835353.1"/>
    <property type="molecule type" value="Genomic_DNA"/>
</dbReference>
<evidence type="ECO:0000313" key="2">
    <source>
        <dbReference type="Proteomes" id="UP001576780"/>
    </source>
</evidence>
<comment type="caution">
    <text evidence="1">The sequence shown here is derived from an EMBL/GenBank/DDBJ whole genome shotgun (WGS) entry which is preliminary data.</text>
</comment>
<dbReference type="Proteomes" id="UP001576780">
    <property type="component" value="Unassembled WGS sequence"/>
</dbReference>
<gene>
    <name evidence="1" type="ORF">ACE1CA_12550</name>
</gene>
<organism evidence="1 2">
    <name type="scientific">Floridaenema evergladense BLCC-F167</name>
    <dbReference type="NCBI Taxonomy" id="3153639"/>
    <lineage>
        <taxon>Bacteria</taxon>
        <taxon>Bacillati</taxon>
        <taxon>Cyanobacteriota</taxon>
        <taxon>Cyanophyceae</taxon>
        <taxon>Oscillatoriophycideae</taxon>
        <taxon>Aerosakkonematales</taxon>
        <taxon>Aerosakkonemataceae</taxon>
        <taxon>Floridanema</taxon>
        <taxon>Floridanema evergladense</taxon>
    </lineage>
</organism>
<evidence type="ECO:0000313" key="1">
    <source>
        <dbReference type="EMBL" id="MFB2835353.1"/>
    </source>
</evidence>
<accession>A0ABV4WL14</accession>